<dbReference type="Proteomes" id="UP000185622">
    <property type="component" value="Plasmid unnamed2"/>
</dbReference>
<sequence>MKDDLHARLDALAARIDKARFELKAKEDWHDGHHLTAGEFEARYTYLKDELAREVADAEAHGRHVSKLEYSVRQWIDGLDL</sequence>
<keyword evidence="2" id="KW-1185">Reference proteome</keyword>
<evidence type="ECO:0000313" key="2">
    <source>
        <dbReference type="Proteomes" id="UP000185622"/>
    </source>
</evidence>
<name>A0ABN4XKW5_9RHOB</name>
<gene>
    <name evidence="1" type="ORF">BMG03_20135</name>
</gene>
<dbReference type="RefSeq" id="WP_075777355.1">
    <property type="nucleotide sequence ID" value="NZ_CP019439.1"/>
</dbReference>
<geneLocation type="plasmid" evidence="1 2">
    <name>unnamed2</name>
</geneLocation>
<protein>
    <submittedName>
        <fullName evidence="1">Uncharacterized protein</fullName>
    </submittedName>
</protein>
<organism evidence="1 2">
    <name type="scientific">Thioclava nitratireducens</name>
    <dbReference type="NCBI Taxonomy" id="1915078"/>
    <lineage>
        <taxon>Bacteria</taxon>
        <taxon>Pseudomonadati</taxon>
        <taxon>Pseudomonadota</taxon>
        <taxon>Alphaproteobacteria</taxon>
        <taxon>Rhodobacterales</taxon>
        <taxon>Paracoccaceae</taxon>
        <taxon>Thioclava</taxon>
    </lineage>
</organism>
<proteinExistence type="predicted"/>
<keyword evidence="1" id="KW-0614">Plasmid</keyword>
<evidence type="ECO:0000313" key="1">
    <source>
        <dbReference type="EMBL" id="AQS50221.1"/>
    </source>
</evidence>
<dbReference type="EMBL" id="CP019439">
    <property type="protein sequence ID" value="AQS50221.1"/>
    <property type="molecule type" value="Genomic_DNA"/>
</dbReference>
<accession>A0ABN4XKW5</accession>
<reference evidence="1 2" key="1">
    <citation type="submission" date="2017-01" db="EMBL/GenBank/DDBJ databases">
        <title>The complete genome sequence of a sulfur-oxidizing marine bacterium Thioclava sp. 25B10_4T.</title>
        <authorList>
            <person name="Liu Y."/>
            <person name="Lai Q."/>
            <person name="Shao Z."/>
        </authorList>
    </citation>
    <scope>NUCLEOTIDE SEQUENCE [LARGE SCALE GENOMIC DNA]</scope>
    <source>
        <strain evidence="1 2">25B10_4</strain>
        <plasmid evidence="1 2">unnamed2</plasmid>
    </source>
</reference>